<comment type="caution">
    <text evidence="2">The sequence shown here is derived from an EMBL/GenBank/DDBJ whole genome shotgun (WGS) entry which is preliminary data.</text>
</comment>
<dbReference type="PANTHER" id="PTHR36179:SF2">
    <property type="entry name" value="LUD DOMAIN-CONTAINING PROTEIN"/>
    <property type="match status" value="1"/>
</dbReference>
<dbReference type="PIRSF" id="PIRSF020269">
    <property type="entry name" value="DUF1121"/>
    <property type="match status" value="1"/>
</dbReference>
<keyword evidence="3" id="KW-1185">Reference proteome</keyword>
<dbReference type="RefSeq" id="WP_006058713.1">
    <property type="nucleotide sequence ID" value="NZ_CABJCV010000009.1"/>
</dbReference>
<reference evidence="2 3" key="1">
    <citation type="submission" date="2018-08" db="EMBL/GenBank/DDBJ databases">
        <title>A genome reference for cultivated species of the human gut microbiota.</title>
        <authorList>
            <person name="Zou Y."/>
            <person name="Xue W."/>
            <person name="Luo G."/>
        </authorList>
    </citation>
    <scope>NUCLEOTIDE SEQUENCE [LARGE SCALE GENOMIC DNA]</scope>
    <source>
        <strain evidence="2 3">AF24-29</strain>
    </source>
</reference>
<dbReference type="AlphaFoldDB" id="A0A412G162"/>
<organism evidence="2 3">
    <name type="scientific">Holdemania filiformis</name>
    <dbReference type="NCBI Taxonomy" id="61171"/>
    <lineage>
        <taxon>Bacteria</taxon>
        <taxon>Bacillati</taxon>
        <taxon>Bacillota</taxon>
        <taxon>Erysipelotrichia</taxon>
        <taxon>Erysipelotrichales</taxon>
        <taxon>Erysipelotrichaceae</taxon>
        <taxon>Holdemania</taxon>
    </lineage>
</organism>
<protein>
    <submittedName>
        <fullName evidence="2">Lactate utilization protein</fullName>
    </submittedName>
</protein>
<evidence type="ECO:0000313" key="3">
    <source>
        <dbReference type="Proteomes" id="UP000284178"/>
    </source>
</evidence>
<evidence type="ECO:0000259" key="1">
    <source>
        <dbReference type="Pfam" id="PF02589"/>
    </source>
</evidence>
<dbReference type="InterPro" id="IPR009501">
    <property type="entry name" value="UCP020269"/>
</dbReference>
<dbReference type="EMBL" id="QRUP01000009">
    <property type="protein sequence ID" value="RGR74165.1"/>
    <property type="molecule type" value="Genomic_DNA"/>
</dbReference>
<dbReference type="GeneID" id="83015501"/>
<dbReference type="Pfam" id="PF02589">
    <property type="entry name" value="LUD_dom"/>
    <property type="match status" value="1"/>
</dbReference>
<gene>
    <name evidence="2" type="ORF">DWY25_08800</name>
</gene>
<dbReference type="InterPro" id="IPR024185">
    <property type="entry name" value="FTHF_cligase-like_sf"/>
</dbReference>
<accession>A0A412G162</accession>
<dbReference type="Gene3D" id="3.40.50.10420">
    <property type="entry name" value="NagB/RpiA/CoA transferase-like"/>
    <property type="match status" value="1"/>
</dbReference>
<dbReference type="InterPro" id="IPR003741">
    <property type="entry name" value="LUD_dom"/>
</dbReference>
<sequence>MDKYRKRRAVAVAHEMVDLLAEKGYITYYAENVEEARDKVLELIPKGASVGVGGSETLKAMDMINILRNGDYHFFDRYQEGLPFSEVEEIYRQALLADVFLTSSNAITRQGQLVNIDSSGNRVAAISYGPRKVIVVAGVNKVVDTLDDAMKRLRQIAPLNAMRVHHKAPCVETGKCMDCQIQQSVCNSVGIINHGRKTPGRFTIIMIADEIGF</sequence>
<feature type="domain" description="LUD" evidence="1">
    <location>
        <begin position="15"/>
        <end position="207"/>
    </location>
</feature>
<dbReference type="PANTHER" id="PTHR36179">
    <property type="entry name" value="LUD_DOM DOMAIN-CONTAINING PROTEIN"/>
    <property type="match status" value="1"/>
</dbReference>
<dbReference type="SUPFAM" id="SSF100950">
    <property type="entry name" value="NagB/RpiA/CoA transferase-like"/>
    <property type="match status" value="1"/>
</dbReference>
<evidence type="ECO:0000313" key="2">
    <source>
        <dbReference type="EMBL" id="RGR74165.1"/>
    </source>
</evidence>
<dbReference type="InterPro" id="IPR037171">
    <property type="entry name" value="NagB/RpiA_transferase-like"/>
</dbReference>
<dbReference type="Proteomes" id="UP000284178">
    <property type="component" value="Unassembled WGS sequence"/>
</dbReference>
<proteinExistence type="predicted"/>
<name>A0A412G162_9FIRM</name>